<dbReference type="FunFam" id="1.10.287.1080:FF:000001">
    <property type="entry name" value="Nucleoside triphosphate pyrophosphohydrolase"/>
    <property type="match status" value="1"/>
</dbReference>
<dbReference type="NCBIfam" id="TIGR00444">
    <property type="entry name" value="mazG"/>
    <property type="match status" value="1"/>
</dbReference>
<dbReference type="Proteomes" id="UP000008495">
    <property type="component" value="Unassembled WGS sequence"/>
</dbReference>
<name>K6V737_9MICO</name>
<dbReference type="AlphaFoldDB" id="K6V737"/>
<dbReference type="PANTHER" id="PTHR30522">
    <property type="entry name" value="NUCLEOSIDE TRIPHOSPHATE PYROPHOSPHOHYDROLASE"/>
    <property type="match status" value="1"/>
</dbReference>
<accession>K6V737</accession>
<dbReference type="GO" id="GO:0006203">
    <property type="term" value="P:dGTP catabolic process"/>
    <property type="evidence" value="ECO:0007669"/>
    <property type="project" value="TreeGrafter"/>
</dbReference>
<dbReference type="GO" id="GO:0047429">
    <property type="term" value="F:nucleoside triphosphate diphosphatase activity"/>
    <property type="evidence" value="ECO:0007669"/>
    <property type="project" value="TreeGrafter"/>
</dbReference>
<reference evidence="2 3" key="1">
    <citation type="submission" date="2012-08" db="EMBL/GenBank/DDBJ databases">
        <title>Whole genome shotgun sequence of Austwickia chelonae NBRC 105200.</title>
        <authorList>
            <person name="Yoshida I."/>
            <person name="Hosoyama A."/>
            <person name="Tsuchikane K."/>
            <person name="Katsumata H."/>
            <person name="Ando Y."/>
            <person name="Ohji S."/>
            <person name="Hamada M."/>
            <person name="Tamura T."/>
            <person name="Yamazoe A."/>
            <person name="Yamazaki S."/>
            <person name="Fujita N."/>
        </authorList>
    </citation>
    <scope>NUCLEOTIDE SEQUENCE [LARGE SCALE GENOMIC DNA]</scope>
    <source>
        <strain evidence="2 3">NBRC 105200</strain>
    </source>
</reference>
<feature type="domain" description="NTP pyrophosphohydrolase MazG-like" evidence="1">
    <location>
        <begin position="23"/>
        <end position="98"/>
    </location>
</feature>
<dbReference type="eggNOG" id="COG3956">
    <property type="taxonomic scope" value="Bacteria"/>
</dbReference>
<dbReference type="PANTHER" id="PTHR30522:SF0">
    <property type="entry name" value="NUCLEOSIDE TRIPHOSPHATE PYROPHOSPHOHYDROLASE"/>
    <property type="match status" value="1"/>
</dbReference>
<evidence type="ECO:0000313" key="2">
    <source>
        <dbReference type="EMBL" id="GAB78013.1"/>
    </source>
</evidence>
<dbReference type="CDD" id="cd11528">
    <property type="entry name" value="NTP-PPase_MazG_Nterm"/>
    <property type="match status" value="1"/>
</dbReference>
<comment type="caution">
    <text evidence="2">The sequence shown here is derived from an EMBL/GenBank/DDBJ whole genome shotgun (WGS) entry which is preliminary data.</text>
</comment>
<dbReference type="EMBL" id="BAGZ01000008">
    <property type="protein sequence ID" value="GAB78013.1"/>
    <property type="molecule type" value="Genomic_DNA"/>
</dbReference>
<dbReference type="InterPro" id="IPR048015">
    <property type="entry name" value="NTP-PPase_MazG-like_N"/>
</dbReference>
<protein>
    <submittedName>
        <fullName evidence="2">MazG family protein</fullName>
    </submittedName>
</protein>
<dbReference type="GO" id="GO:0046076">
    <property type="term" value="P:dTTP catabolic process"/>
    <property type="evidence" value="ECO:0007669"/>
    <property type="project" value="TreeGrafter"/>
</dbReference>
<dbReference type="GO" id="GO:0046047">
    <property type="term" value="P:TTP catabolic process"/>
    <property type="evidence" value="ECO:0007669"/>
    <property type="project" value="TreeGrafter"/>
</dbReference>
<evidence type="ECO:0000259" key="1">
    <source>
        <dbReference type="Pfam" id="PF03819"/>
    </source>
</evidence>
<organism evidence="2 3">
    <name type="scientific">Austwickia chelonae NBRC 105200</name>
    <dbReference type="NCBI Taxonomy" id="1184607"/>
    <lineage>
        <taxon>Bacteria</taxon>
        <taxon>Bacillati</taxon>
        <taxon>Actinomycetota</taxon>
        <taxon>Actinomycetes</taxon>
        <taxon>Micrococcales</taxon>
        <taxon>Dermatophilaceae</taxon>
        <taxon>Austwickia</taxon>
    </lineage>
</organism>
<dbReference type="GO" id="GO:0046052">
    <property type="term" value="P:UTP catabolic process"/>
    <property type="evidence" value="ECO:0007669"/>
    <property type="project" value="TreeGrafter"/>
</dbReference>
<dbReference type="GO" id="GO:0006950">
    <property type="term" value="P:response to stress"/>
    <property type="evidence" value="ECO:0007669"/>
    <property type="project" value="UniProtKB-ARBA"/>
</dbReference>
<dbReference type="STRING" id="100225.SAMN05421595_0528"/>
<sequence length="203" mass="22557">MGELVEVMDLLRAPGGCPWDARQTHRSLAPYAVEEAYELAEAVLTSDRGHLREELGDLLLQVVFHARVAQEDESDPFDVDDVARGVVAKLRRRHPHVFADGDARTPEQVEARWDELKAEEKPERRDVLDGIPVGMPAFERATKVVARLDRAGQLDRVRVLARGEDIGSRMLQVILEARESGVDPSAALRETLRGLDTAAQPTP</sequence>
<keyword evidence="3" id="KW-1185">Reference proteome</keyword>
<proteinExistence type="predicted"/>
<dbReference type="GO" id="GO:0046061">
    <property type="term" value="P:dATP catabolic process"/>
    <property type="evidence" value="ECO:0007669"/>
    <property type="project" value="TreeGrafter"/>
</dbReference>
<dbReference type="GO" id="GO:0046081">
    <property type="term" value="P:dUTP catabolic process"/>
    <property type="evidence" value="ECO:0007669"/>
    <property type="project" value="TreeGrafter"/>
</dbReference>
<dbReference type="SUPFAM" id="SSF101386">
    <property type="entry name" value="all-alpha NTP pyrophosphatases"/>
    <property type="match status" value="1"/>
</dbReference>
<dbReference type="Pfam" id="PF03819">
    <property type="entry name" value="MazG"/>
    <property type="match status" value="1"/>
</dbReference>
<dbReference type="OrthoDB" id="9808939at2"/>
<dbReference type="InterPro" id="IPR011551">
    <property type="entry name" value="NTP_PyrPHydrolase_MazG"/>
</dbReference>
<dbReference type="InterPro" id="IPR004518">
    <property type="entry name" value="MazG-like_dom"/>
</dbReference>
<evidence type="ECO:0000313" key="3">
    <source>
        <dbReference type="Proteomes" id="UP000008495"/>
    </source>
</evidence>
<dbReference type="Gene3D" id="1.10.287.1080">
    <property type="entry name" value="MazG-like"/>
    <property type="match status" value="1"/>
</dbReference>
<gene>
    <name evidence="2" type="ORF">AUCHE_08_02570</name>
</gene>